<dbReference type="EMBL" id="JABFAC010000006">
    <property type="protein sequence ID" value="MBA0615832.1"/>
    <property type="molecule type" value="Genomic_DNA"/>
</dbReference>
<protein>
    <submittedName>
        <fullName evidence="1">Uncharacterized protein</fullName>
    </submittedName>
</protein>
<sequence>MLILQFESWIGYAPTRSQCKRSLFLVSLLVLRTYFKMELQYRACVLFGNKINTLFHFTFPSLYVLTHINGFNPSIKLYAIMSTQLGSQVNVTCSTNGRTTTYFLPGASSSQIQSLCSQQCS</sequence>
<gene>
    <name evidence="1" type="ORF">Godav_015942</name>
</gene>
<comment type="caution">
    <text evidence="1">The sequence shown here is derived from an EMBL/GenBank/DDBJ whole genome shotgun (WGS) entry which is preliminary data.</text>
</comment>
<organism evidence="1 2">
    <name type="scientific">Gossypium davidsonii</name>
    <name type="common">Davidson's cotton</name>
    <name type="synonym">Gossypium klotzschianum subsp. davidsonii</name>
    <dbReference type="NCBI Taxonomy" id="34287"/>
    <lineage>
        <taxon>Eukaryota</taxon>
        <taxon>Viridiplantae</taxon>
        <taxon>Streptophyta</taxon>
        <taxon>Embryophyta</taxon>
        <taxon>Tracheophyta</taxon>
        <taxon>Spermatophyta</taxon>
        <taxon>Magnoliopsida</taxon>
        <taxon>eudicotyledons</taxon>
        <taxon>Gunneridae</taxon>
        <taxon>Pentapetalae</taxon>
        <taxon>rosids</taxon>
        <taxon>malvids</taxon>
        <taxon>Malvales</taxon>
        <taxon>Malvaceae</taxon>
        <taxon>Malvoideae</taxon>
        <taxon>Gossypium</taxon>
    </lineage>
</organism>
<reference evidence="1 2" key="1">
    <citation type="journal article" date="2019" name="Genome Biol. Evol.">
        <title>Insights into the evolution of the New World diploid cottons (Gossypium, subgenus Houzingenia) based on genome sequencing.</title>
        <authorList>
            <person name="Grover C.E."/>
            <person name="Arick M.A. 2nd"/>
            <person name="Thrash A."/>
            <person name="Conover J.L."/>
            <person name="Sanders W.S."/>
            <person name="Peterson D.G."/>
            <person name="Frelichowski J.E."/>
            <person name="Scheffler J.A."/>
            <person name="Scheffler B.E."/>
            <person name="Wendel J.F."/>
        </authorList>
    </citation>
    <scope>NUCLEOTIDE SEQUENCE [LARGE SCALE GENOMIC DNA]</scope>
    <source>
        <strain evidence="1">27</strain>
        <tissue evidence="1">Leaf</tissue>
    </source>
</reference>
<dbReference type="AlphaFoldDB" id="A0A7J8RR63"/>
<accession>A0A7J8RR63</accession>
<proteinExistence type="predicted"/>
<evidence type="ECO:0000313" key="1">
    <source>
        <dbReference type="EMBL" id="MBA0615832.1"/>
    </source>
</evidence>
<name>A0A7J8RR63_GOSDV</name>
<dbReference type="Proteomes" id="UP000593561">
    <property type="component" value="Unassembled WGS sequence"/>
</dbReference>
<keyword evidence="2" id="KW-1185">Reference proteome</keyword>
<evidence type="ECO:0000313" key="2">
    <source>
        <dbReference type="Proteomes" id="UP000593561"/>
    </source>
</evidence>